<keyword evidence="3" id="KW-1185">Reference proteome</keyword>
<organism evidence="2 3">
    <name type="scientific">Paramecium primaurelia</name>
    <dbReference type="NCBI Taxonomy" id="5886"/>
    <lineage>
        <taxon>Eukaryota</taxon>
        <taxon>Sar</taxon>
        <taxon>Alveolata</taxon>
        <taxon>Ciliophora</taxon>
        <taxon>Intramacronucleata</taxon>
        <taxon>Oligohymenophorea</taxon>
        <taxon>Peniculida</taxon>
        <taxon>Parameciidae</taxon>
        <taxon>Paramecium</taxon>
    </lineage>
</organism>
<feature type="coiled-coil region" evidence="1">
    <location>
        <begin position="78"/>
        <end position="126"/>
    </location>
</feature>
<protein>
    <submittedName>
        <fullName evidence="2">Uncharacterized protein</fullName>
    </submittedName>
</protein>
<dbReference type="AlphaFoldDB" id="A0A8S1NUX0"/>
<evidence type="ECO:0000313" key="2">
    <source>
        <dbReference type="EMBL" id="CAD8095992.1"/>
    </source>
</evidence>
<comment type="caution">
    <text evidence="2">The sequence shown here is derived from an EMBL/GenBank/DDBJ whole genome shotgun (WGS) entry which is preliminary data.</text>
</comment>
<reference evidence="2" key="1">
    <citation type="submission" date="2021-01" db="EMBL/GenBank/DDBJ databases">
        <authorList>
            <consortium name="Genoscope - CEA"/>
            <person name="William W."/>
        </authorList>
    </citation>
    <scope>NUCLEOTIDE SEQUENCE</scope>
</reference>
<dbReference type="Proteomes" id="UP000688137">
    <property type="component" value="Unassembled WGS sequence"/>
</dbReference>
<name>A0A8S1NUX0_PARPR</name>
<sequence length="231" mass="27798">MSVSQLLNKQYNLVADHNDITSFQLQLKTHNLIQQLTIIIEHIQNKKSNRITKNQKKQLQIYESEVQSQYQRILFNELYDMKNQIKQFEQQKDEFKKKYKNNFEFFRNQKKRMRNSIQNLKSYQKNQITIDKLKYIPNSQLKQVILKQQKNQINSKKNNFILILLLKSQPINLLIVQLIKDLVNRLSKENIVSKNICLIKGDLALLIYLKVCESFYQYYLIKNHILSFLLD</sequence>
<proteinExistence type="predicted"/>
<accession>A0A8S1NUX0</accession>
<dbReference type="EMBL" id="CAJJDM010000103">
    <property type="protein sequence ID" value="CAD8095992.1"/>
    <property type="molecule type" value="Genomic_DNA"/>
</dbReference>
<gene>
    <name evidence="2" type="ORF">PPRIM_AZ9-3.1.T1000039</name>
</gene>
<evidence type="ECO:0000256" key="1">
    <source>
        <dbReference type="SAM" id="Coils"/>
    </source>
</evidence>
<evidence type="ECO:0000313" key="3">
    <source>
        <dbReference type="Proteomes" id="UP000688137"/>
    </source>
</evidence>
<keyword evidence="1" id="KW-0175">Coiled coil</keyword>